<keyword evidence="3" id="KW-1185">Reference proteome</keyword>
<name>A0ABU0L762_9BACL</name>
<dbReference type="RefSeq" id="WP_152380561.1">
    <property type="nucleotide sequence ID" value="NZ_CP045298.1"/>
</dbReference>
<dbReference type="EMBL" id="JAUSWA010000055">
    <property type="protein sequence ID" value="MDQ0497133.1"/>
    <property type="molecule type" value="Genomic_DNA"/>
</dbReference>
<keyword evidence="1" id="KW-1133">Transmembrane helix</keyword>
<gene>
    <name evidence="2" type="ORF">QOZ95_005334</name>
</gene>
<evidence type="ECO:0000256" key="1">
    <source>
        <dbReference type="SAM" id="Phobius"/>
    </source>
</evidence>
<comment type="caution">
    <text evidence="2">The sequence shown here is derived from an EMBL/GenBank/DDBJ whole genome shotgun (WGS) entry which is preliminary data.</text>
</comment>
<proteinExistence type="predicted"/>
<evidence type="ECO:0000313" key="2">
    <source>
        <dbReference type="EMBL" id="MDQ0497133.1"/>
    </source>
</evidence>
<keyword evidence="1" id="KW-0472">Membrane</keyword>
<accession>A0ABU0L762</accession>
<feature type="transmembrane region" description="Helical" evidence="1">
    <location>
        <begin position="51"/>
        <end position="71"/>
    </location>
</feature>
<dbReference type="Proteomes" id="UP001242811">
    <property type="component" value="Unassembled WGS sequence"/>
</dbReference>
<sequence length="130" mass="15204">MNDAIGIYNVHTRAFTLLKTGIKGYLLRHQESRGAFHKSIRMMEKKLRSVLLFYFSLYILMATAVIAYILYTMIHTLLAVRPLTLESTKGLWMLVLVILVQLVLNMSYRLIQKKKQIKQIKQIKQMMKEG</sequence>
<feature type="transmembrane region" description="Helical" evidence="1">
    <location>
        <begin position="91"/>
        <end position="111"/>
    </location>
</feature>
<evidence type="ECO:0000313" key="3">
    <source>
        <dbReference type="Proteomes" id="UP001242811"/>
    </source>
</evidence>
<reference evidence="2 3" key="1">
    <citation type="submission" date="2023-07" db="EMBL/GenBank/DDBJ databases">
        <title>Genomic Encyclopedia of Type Strains, Phase IV (KMG-IV): sequencing the most valuable type-strain genomes for metagenomic binning, comparative biology and taxonomic classification.</title>
        <authorList>
            <person name="Goeker M."/>
        </authorList>
    </citation>
    <scope>NUCLEOTIDE SEQUENCE [LARGE SCALE GENOMIC DNA]</scope>
    <source>
        <strain evidence="2 3">DSM 14914</strain>
    </source>
</reference>
<protein>
    <submittedName>
        <fullName evidence="2">H+/Cl- antiporter ClcA</fullName>
    </submittedName>
</protein>
<organism evidence="2 3">
    <name type="scientific">Paenibacillus brasilensis</name>
    <dbReference type="NCBI Taxonomy" id="128574"/>
    <lineage>
        <taxon>Bacteria</taxon>
        <taxon>Bacillati</taxon>
        <taxon>Bacillota</taxon>
        <taxon>Bacilli</taxon>
        <taxon>Bacillales</taxon>
        <taxon>Paenibacillaceae</taxon>
        <taxon>Paenibacillus</taxon>
    </lineage>
</organism>
<keyword evidence="1" id="KW-0812">Transmembrane</keyword>